<dbReference type="Proteomes" id="UP001201980">
    <property type="component" value="Unassembled WGS sequence"/>
</dbReference>
<dbReference type="EMBL" id="JAKWBI020000189">
    <property type="protein sequence ID" value="KAJ2899757.1"/>
    <property type="molecule type" value="Genomic_DNA"/>
</dbReference>
<protein>
    <submittedName>
        <fullName evidence="2">Uncharacterized protein</fullName>
    </submittedName>
</protein>
<evidence type="ECO:0000313" key="2">
    <source>
        <dbReference type="EMBL" id="KAJ2899757.1"/>
    </source>
</evidence>
<dbReference type="AlphaFoldDB" id="A0AAD5WS46"/>
<comment type="caution">
    <text evidence="2">The sequence shown here is derived from an EMBL/GenBank/DDBJ whole genome shotgun (WGS) entry which is preliminary data.</text>
</comment>
<name>A0AAD5WS46_9PEZI</name>
<feature type="region of interest" description="Disordered" evidence="1">
    <location>
        <begin position="158"/>
        <end position="187"/>
    </location>
</feature>
<organism evidence="2 3">
    <name type="scientific">Zalerion maritima</name>
    <dbReference type="NCBI Taxonomy" id="339359"/>
    <lineage>
        <taxon>Eukaryota</taxon>
        <taxon>Fungi</taxon>
        <taxon>Dikarya</taxon>
        <taxon>Ascomycota</taxon>
        <taxon>Pezizomycotina</taxon>
        <taxon>Sordariomycetes</taxon>
        <taxon>Lulworthiomycetidae</taxon>
        <taxon>Lulworthiales</taxon>
        <taxon>Lulworthiaceae</taxon>
        <taxon>Zalerion</taxon>
    </lineage>
</organism>
<sequence length="316" mass="35101">MALHRAPRETQEVYRFLVDDGESQHTSDLLLIFPLPHLPEVPPPRFPLPSLSESSSQFNEAEARRRLRELRDFLDRIEARMNGLDNGNEEITTTDSSTPALDFSLPHYDKSPTPPATTAGALPSPVLEFPSDHNLTGQERRRWNGKKRWEARMRATTHRNFRRQGQSTPTRQITAHAGAGSSSHQPLGEMSSMVATNGATTHEDYGVEIDWDLLNDTPSELHDPFPFPPTTQIGDVVDFEIYDSNEDGGGYPDEPEVFSYTTYEGSEDAAPGNASEVFGGLTVEDLDDVPEEDLDSFFGGGQDENLAILEDPFVDA</sequence>
<evidence type="ECO:0000313" key="3">
    <source>
        <dbReference type="Proteomes" id="UP001201980"/>
    </source>
</evidence>
<gene>
    <name evidence="2" type="ORF">MKZ38_002831</name>
</gene>
<evidence type="ECO:0000256" key="1">
    <source>
        <dbReference type="SAM" id="MobiDB-lite"/>
    </source>
</evidence>
<feature type="compositionally biased region" description="Polar residues" evidence="1">
    <location>
        <begin position="163"/>
        <end position="173"/>
    </location>
</feature>
<reference evidence="2" key="1">
    <citation type="submission" date="2022-07" db="EMBL/GenBank/DDBJ databases">
        <title>Draft genome sequence of Zalerion maritima ATCC 34329, a (micro)plastics degrading marine fungus.</title>
        <authorList>
            <person name="Paco A."/>
            <person name="Goncalves M.F.M."/>
            <person name="Rocha-Santos T.A.P."/>
            <person name="Alves A."/>
        </authorList>
    </citation>
    <scope>NUCLEOTIDE SEQUENCE</scope>
    <source>
        <strain evidence="2">ATCC 34329</strain>
    </source>
</reference>
<proteinExistence type="predicted"/>
<keyword evidence="3" id="KW-1185">Reference proteome</keyword>
<accession>A0AAD5WS46</accession>